<reference evidence="2" key="1">
    <citation type="journal article" date="2013" name="Genome Announc.">
        <title>Draft genome sequence of the grapevine dieback fungus Eutypa lata UCR-EL1.</title>
        <authorList>
            <person name="Blanco-Ulate B."/>
            <person name="Rolshausen P.E."/>
            <person name="Cantu D."/>
        </authorList>
    </citation>
    <scope>NUCLEOTIDE SEQUENCE [LARGE SCALE GENOMIC DNA]</scope>
    <source>
        <strain evidence="2">UCR-EL1</strain>
    </source>
</reference>
<dbReference type="AlphaFoldDB" id="M7SGM0"/>
<dbReference type="OrthoDB" id="5354164at2759"/>
<accession>M7SGM0</accession>
<proteinExistence type="predicted"/>
<evidence type="ECO:0000313" key="1">
    <source>
        <dbReference type="EMBL" id="EMR63418.1"/>
    </source>
</evidence>
<dbReference type="eggNOG" id="ENOG502SP09">
    <property type="taxonomic scope" value="Eukaryota"/>
</dbReference>
<name>M7SGM0_EUTLA</name>
<sequence length="359" mass="39576">MDIQKIVQLFQPETVDFARCASQLQLNGADTASLLGMTFIEELYKNMEGATILVRAVEFNLRGALWLDSAIKMLTPRPKGYGILDEDRGIPLIRPKDVGAATCFACIAMMETGSYNMNPDELDSVFAICASESLYVASALLRDPADQNPSSVIQRFTGNIGRAGMAFMVPPSDPDIRSYEHIDEWYQYDHKEFDGTMENCFEGTSLHLSFSEATQAMNIGFSGGRDVEAYFLETLISVHHRATWIAELDILGAMQSSKLIRRYLGVKPCQCNDAAARGRSIISIDNFAEMIVPPRQPGIVRAIGNWQARLAAASLCLAKDYKVILKPEQTCWGCLSKKSVDGVTVESFLSSKGSTVIIL</sequence>
<dbReference type="HOGENOM" id="CLU_061837_0_0_1"/>
<dbReference type="STRING" id="1287681.M7SGM0"/>
<evidence type="ECO:0000313" key="2">
    <source>
        <dbReference type="Proteomes" id="UP000012174"/>
    </source>
</evidence>
<dbReference type="EMBL" id="KB707231">
    <property type="protein sequence ID" value="EMR63418.1"/>
    <property type="molecule type" value="Genomic_DNA"/>
</dbReference>
<dbReference type="OMA" id="DERICWP"/>
<protein>
    <submittedName>
        <fullName evidence="1">Uncharacterized protein</fullName>
    </submittedName>
</protein>
<dbReference type="Proteomes" id="UP000012174">
    <property type="component" value="Unassembled WGS sequence"/>
</dbReference>
<gene>
    <name evidence="1" type="ORF">UCREL1_9631</name>
</gene>
<keyword evidence="2" id="KW-1185">Reference proteome</keyword>
<organism evidence="1 2">
    <name type="scientific">Eutypa lata (strain UCR-EL1)</name>
    <name type="common">Grapevine dieback disease fungus</name>
    <name type="synonym">Eutypa armeniacae</name>
    <dbReference type="NCBI Taxonomy" id="1287681"/>
    <lineage>
        <taxon>Eukaryota</taxon>
        <taxon>Fungi</taxon>
        <taxon>Dikarya</taxon>
        <taxon>Ascomycota</taxon>
        <taxon>Pezizomycotina</taxon>
        <taxon>Sordariomycetes</taxon>
        <taxon>Xylariomycetidae</taxon>
        <taxon>Xylariales</taxon>
        <taxon>Diatrypaceae</taxon>
        <taxon>Eutypa</taxon>
    </lineage>
</organism>
<dbReference type="KEGG" id="ela:UCREL1_9631"/>